<evidence type="ECO:0000313" key="6">
    <source>
        <dbReference type="Proteomes" id="UP000239649"/>
    </source>
</evidence>
<dbReference type="OrthoDB" id="8068875at2759"/>
<dbReference type="Gene3D" id="2.130.10.30">
    <property type="entry name" value="Regulator of chromosome condensation 1/beta-lactamase-inhibitor protein II"/>
    <property type="match status" value="2"/>
</dbReference>
<dbReference type="AlphaFoldDB" id="A0A2P6VGY7"/>
<feature type="repeat" description="RCC1" evidence="2">
    <location>
        <begin position="309"/>
        <end position="371"/>
    </location>
</feature>
<evidence type="ECO:0000256" key="2">
    <source>
        <dbReference type="PROSITE-ProRule" id="PRU00235"/>
    </source>
</evidence>
<dbReference type="Proteomes" id="UP000239649">
    <property type="component" value="Unassembled WGS sequence"/>
</dbReference>
<dbReference type="Pfam" id="PF25390">
    <property type="entry name" value="WD40_RLD"/>
    <property type="match status" value="1"/>
</dbReference>
<evidence type="ECO:0000256" key="1">
    <source>
        <dbReference type="ARBA" id="ARBA00022737"/>
    </source>
</evidence>
<accession>A0A2P6VGY7</accession>
<organism evidence="5 6">
    <name type="scientific">Micractinium conductrix</name>
    <dbReference type="NCBI Taxonomy" id="554055"/>
    <lineage>
        <taxon>Eukaryota</taxon>
        <taxon>Viridiplantae</taxon>
        <taxon>Chlorophyta</taxon>
        <taxon>core chlorophytes</taxon>
        <taxon>Trebouxiophyceae</taxon>
        <taxon>Chlorellales</taxon>
        <taxon>Chlorellaceae</taxon>
        <taxon>Chlorella clade</taxon>
        <taxon>Micractinium</taxon>
    </lineage>
</organism>
<feature type="repeat" description="RCC1" evidence="2">
    <location>
        <begin position="193"/>
        <end position="243"/>
    </location>
</feature>
<evidence type="ECO:0000256" key="3">
    <source>
        <dbReference type="SAM" id="MobiDB-lite"/>
    </source>
</evidence>
<dbReference type="PROSITE" id="PS50012">
    <property type="entry name" value="RCC1_3"/>
    <property type="match status" value="7"/>
</dbReference>
<feature type="repeat" description="RCC1" evidence="2">
    <location>
        <begin position="372"/>
        <end position="426"/>
    </location>
</feature>
<dbReference type="EMBL" id="LHPF02000007">
    <property type="protein sequence ID" value="PSC73354.1"/>
    <property type="molecule type" value="Genomic_DNA"/>
</dbReference>
<evidence type="ECO:0000313" key="5">
    <source>
        <dbReference type="EMBL" id="PSC73354.1"/>
    </source>
</evidence>
<dbReference type="InterPro" id="IPR051625">
    <property type="entry name" value="Signaling_Regulatory_Domain"/>
</dbReference>
<dbReference type="InterPro" id="IPR000408">
    <property type="entry name" value="Reg_chr_condens"/>
</dbReference>
<dbReference type="PANTHER" id="PTHR22872">
    <property type="entry name" value="BTK-BINDING PROTEIN-RELATED"/>
    <property type="match status" value="1"/>
</dbReference>
<protein>
    <submittedName>
        <fullName evidence="5">Ultraviolet-B receptor UVR8-like</fullName>
    </submittedName>
</protein>
<feature type="region of interest" description="Disordered" evidence="3">
    <location>
        <begin position="428"/>
        <end position="477"/>
    </location>
</feature>
<feature type="repeat" description="RCC1" evidence="2">
    <location>
        <begin position="484"/>
        <end position="535"/>
    </location>
</feature>
<feature type="repeat" description="RCC1" evidence="2">
    <location>
        <begin position="244"/>
        <end position="308"/>
    </location>
</feature>
<feature type="repeat" description="RCC1" evidence="2">
    <location>
        <begin position="86"/>
        <end position="136"/>
    </location>
</feature>
<keyword evidence="6" id="KW-1185">Reference proteome</keyword>
<evidence type="ECO:0000259" key="4">
    <source>
        <dbReference type="Pfam" id="PF25390"/>
    </source>
</evidence>
<reference evidence="5 6" key="1">
    <citation type="journal article" date="2018" name="Plant J.">
        <title>Genome sequences of Chlorella sorokiniana UTEX 1602 and Micractinium conductrix SAG 241.80: implications to maltose excretion by a green alga.</title>
        <authorList>
            <person name="Arriola M.B."/>
            <person name="Velmurugan N."/>
            <person name="Zhang Y."/>
            <person name="Plunkett M.H."/>
            <person name="Hondzo H."/>
            <person name="Barney B.M."/>
        </authorList>
    </citation>
    <scope>NUCLEOTIDE SEQUENCE [LARGE SCALE GENOMIC DNA]</scope>
    <source>
        <strain evidence="5 6">SAG 241.80</strain>
    </source>
</reference>
<proteinExistence type="predicted"/>
<dbReference type="PRINTS" id="PR00633">
    <property type="entry name" value="RCCNDNSATION"/>
</dbReference>
<comment type="caution">
    <text evidence="5">The sequence shown here is derived from an EMBL/GenBank/DDBJ whole genome shotgun (WGS) entry which is preliminary data.</text>
</comment>
<sequence>MDAALWLIAPERVPSSLQRSGEPFAALSEEAARGVLAVLEGLWEAEYRRSVVERQQLARHFCWDVMAAPGSLLQASRALSQALAPTVVLTWGMGQQGALGIRSTLDSHEPEEVPDLPNDVAAVGAGHYSSFAATSHGQLWSWGRSSEGQLGRATAPDEFGCSATPQPVDALHRQQVVAATGSGVASFALCADGSLFAFGSSKRGQLGLGLGLLHGVEPRQVRLPGAARQVAAGWGHAAALVEDGSVWTWGWAANGRLGHSFAASAEDEAEQRLLQRCCWEPRRVEALAGVPITQVACGLDHTLALARDGSLYSFGDGSLGQLGRPSQQQGEHFAPRCASAWLVNSKADCGRRIQFLKVAAGLGHCLGLLSDGSLASWGWNSAGQLGLGQFVTDECVPKPTPIYGIPPNKHSLIAAGRVHSMLVTEEVIPPKAPTGGGSSNGASSNGNSGSSSGSSSRSSSASSSGIHSSGSSSVPAEHAPPLPTLCYSWGSEANGRLGTGMWESATYPEMVPDLDGEAMLGMACGLDHTLVLARSRD</sequence>
<name>A0A2P6VGY7_9CHLO</name>
<dbReference type="SUPFAM" id="SSF50985">
    <property type="entry name" value="RCC1/BLIP-II"/>
    <property type="match status" value="1"/>
</dbReference>
<dbReference type="PROSITE" id="PS00626">
    <property type="entry name" value="RCC1_2"/>
    <property type="match status" value="3"/>
</dbReference>
<feature type="domain" description="RCC1-like" evidence="4">
    <location>
        <begin position="88"/>
        <end position="446"/>
    </location>
</feature>
<feature type="repeat" description="RCC1" evidence="2">
    <location>
        <begin position="137"/>
        <end position="192"/>
    </location>
</feature>
<keyword evidence="1" id="KW-0677">Repeat</keyword>
<gene>
    <name evidence="5" type="ORF">C2E20_3295</name>
</gene>
<dbReference type="InterPro" id="IPR058923">
    <property type="entry name" value="RCC1-like_dom"/>
</dbReference>
<dbReference type="Pfam" id="PF00415">
    <property type="entry name" value="RCC1"/>
    <property type="match status" value="1"/>
</dbReference>
<feature type="compositionally biased region" description="Low complexity" evidence="3">
    <location>
        <begin position="440"/>
        <end position="473"/>
    </location>
</feature>
<dbReference type="InterPro" id="IPR009091">
    <property type="entry name" value="RCC1/BLIP-II"/>
</dbReference>
<dbReference type="STRING" id="554055.A0A2P6VGY7"/>